<dbReference type="GO" id="GO:0004252">
    <property type="term" value="F:serine-type endopeptidase activity"/>
    <property type="evidence" value="ECO:0007669"/>
    <property type="project" value="InterPro"/>
</dbReference>
<feature type="chain" id="PRO_5037023016" evidence="6">
    <location>
        <begin position="23"/>
        <end position="588"/>
    </location>
</feature>
<dbReference type="AlphaFoldDB" id="A0A944HCG6"/>
<protein>
    <submittedName>
        <fullName evidence="8">S8/S53 family peptidase</fullName>
    </submittedName>
</protein>
<dbReference type="PANTHER" id="PTHR43399">
    <property type="entry name" value="SUBTILISIN-RELATED"/>
    <property type="match status" value="1"/>
</dbReference>
<comment type="caution">
    <text evidence="5">Lacks conserved residue(s) required for the propagation of feature annotation.</text>
</comment>
<comment type="similarity">
    <text evidence="1 5">Belongs to the peptidase S8 family.</text>
</comment>
<evidence type="ECO:0000256" key="1">
    <source>
        <dbReference type="ARBA" id="ARBA00011073"/>
    </source>
</evidence>
<dbReference type="EMBL" id="JAGGOB010000021">
    <property type="protein sequence ID" value="MBT2329186.1"/>
    <property type="molecule type" value="Genomic_DNA"/>
</dbReference>
<accession>A0A944HCG6</accession>
<evidence type="ECO:0000256" key="6">
    <source>
        <dbReference type="SAM" id="SignalP"/>
    </source>
</evidence>
<dbReference type="RefSeq" id="WP_214912107.1">
    <property type="nucleotide sequence ID" value="NZ_JAGGNX010000014.1"/>
</dbReference>
<feature type="signal peptide" evidence="6">
    <location>
        <begin position="1"/>
        <end position="22"/>
    </location>
</feature>
<feature type="domain" description="Peptidase S8/S53" evidence="7">
    <location>
        <begin position="289"/>
        <end position="536"/>
    </location>
</feature>
<proteinExistence type="inferred from homology"/>
<dbReference type="CDD" id="cd00306">
    <property type="entry name" value="Peptidases_S8_S53"/>
    <property type="match status" value="1"/>
</dbReference>
<dbReference type="PROSITE" id="PS00138">
    <property type="entry name" value="SUBTILASE_SER"/>
    <property type="match status" value="1"/>
</dbReference>
<dbReference type="GO" id="GO:0006508">
    <property type="term" value="P:proteolysis"/>
    <property type="evidence" value="ECO:0007669"/>
    <property type="project" value="UniProtKB-KW"/>
</dbReference>
<organism evidence="8 9">
    <name type="scientific">Pseudomonas fluorescens</name>
    <dbReference type="NCBI Taxonomy" id="294"/>
    <lineage>
        <taxon>Bacteria</taxon>
        <taxon>Pseudomonadati</taxon>
        <taxon>Pseudomonadota</taxon>
        <taxon>Gammaproteobacteria</taxon>
        <taxon>Pseudomonadales</taxon>
        <taxon>Pseudomonadaceae</taxon>
        <taxon>Pseudomonas</taxon>
    </lineage>
</organism>
<evidence type="ECO:0000313" key="8">
    <source>
        <dbReference type="EMBL" id="MBT2329186.1"/>
    </source>
</evidence>
<dbReference type="InterPro" id="IPR051048">
    <property type="entry name" value="Peptidase_S8/S53_subtilisin"/>
</dbReference>
<evidence type="ECO:0000256" key="4">
    <source>
        <dbReference type="ARBA" id="ARBA00022825"/>
    </source>
</evidence>
<sequence length="588" mass="64111">MSLQPTVLATLFTLAATTAAAAQEPLRLERLDRCGDLLQNQHQDWCLTARGLGDATPQLKLGVKAIPANAVQREGHNLRVRLASTDYQSGPLWLEDGPRVSNAAWLSLRNSHVMAAGPDEVAKNMDGLSTYVDLVSLLIEENHDGRQEAERLAQKYGAKVVGSIAPLNLYQLRLPAKDLMQRDALVLRMGSETSVDAVVIEESAAEEAEQAANRSEEPKKPALDSDEWAANRFLDAVNYYQRRIPARQPPTQPQPVRIGLIERNVDFDSADFSDYLGACSLPRTCVYARDANTPDNHGTTVAGILAARWDDGGNTGFLRGLDNASGGFEVIVERNSDAGITANIAASVNLVEDGVRVLNWSWGIHRVGAKDIKGDEVDSLLRSGIAMSGYEELLEEFFLWLRKEHPDVVVVNSAGNGSSFSGTDEYRLPSSFITEQLLVVGGHQRSERAGVAVDDPAYAVQRSSSNIDMRVDITAAACAHASTTRAAEDGAVHCGTSYATPMVAGLLAAMLSINPQLQPEQLRMLLRRSAMTIGENHDFERMDGEDLTAPILPSERSYQLNDKDVGRSARLDMQKALDLAEQSRTRVR</sequence>
<reference evidence="8" key="1">
    <citation type="submission" date="2021-03" db="EMBL/GenBank/DDBJ databases">
        <title>Genomic analysis provides insights into the functional capacity of soil bacteria communities inhabiting an altitudinal gradient in the Atacama Desert.</title>
        <authorList>
            <person name="Gonzalez M."/>
            <person name="Maldonado J."/>
            <person name="Maza F."/>
            <person name="Hodar C."/>
            <person name="Cortes M."/>
            <person name="Palma R."/>
            <person name="Andreani C."/>
            <person name="Gaete A."/>
            <person name="Vasquez-Dean J."/>
            <person name="Acuna V."/>
            <person name="Aguado M."/>
            <person name="Mandakovic D."/>
            <person name="Latorre M."/>
            <person name="Orellana A."/>
            <person name="Gutierrez R."/>
            <person name="Montecino M."/>
            <person name="Allende M."/>
            <person name="Maass A."/>
            <person name="Cambiazo V."/>
        </authorList>
    </citation>
    <scope>NUCLEOTIDE SEQUENCE</scope>
    <source>
        <strain evidence="8">ISL-25</strain>
    </source>
</reference>
<evidence type="ECO:0000256" key="5">
    <source>
        <dbReference type="PROSITE-ProRule" id="PRU01240"/>
    </source>
</evidence>
<keyword evidence="6" id="KW-0732">Signal</keyword>
<dbReference type="Gene3D" id="3.40.50.200">
    <property type="entry name" value="Peptidase S8/S53 domain"/>
    <property type="match status" value="1"/>
</dbReference>
<evidence type="ECO:0000256" key="3">
    <source>
        <dbReference type="ARBA" id="ARBA00022801"/>
    </source>
</evidence>
<dbReference type="InterPro" id="IPR023828">
    <property type="entry name" value="Peptidase_S8_Ser-AS"/>
</dbReference>
<keyword evidence="3" id="KW-0378">Hydrolase</keyword>
<dbReference type="InterPro" id="IPR000209">
    <property type="entry name" value="Peptidase_S8/S53_dom"/>
</dbReference>
<dbReference type="InterPro" id="IPR015500">
    <property type="entry name" value="Peptidase_S8_subtilisin-rel"/>
</dbReference>
<comment type="caution">
    <text evidence="8">The sequence shown here is derived from an EMBL/GenBank/DDBJ whole genome shotgun (WGS) entry which is preliminary data.</text>
</comment>
<dbReference type="SUPFAM" id="SSF52743">
    <property type="entry name" value="Subtilisin-like"/>
    <property type="match status" value="1"/>
</dbReference>
<keyword evidence="4" id="KW-0720">Serine protease</keyword>
<evidence type="ECO:0000256" key="2">
    <source>
        <dbReference type="ARBA" id="ARBA00022670"/>
    </source>
</evidence>
<evidence type="ECO:0000313" key="9">
    <source>
        <dbReference type="Proteomes" id="UP000692896"/>
    </source>
</evidence>
<dbReference type="PROSITE" id="PS51892">
    <property type="entry name" value="SUBTILASE"/>
    <property type="match status" value="1"/>
</dbReference>
<evidence type="ECO:0000259" key="7">
    <source>
        <dbReference type="Pfam" id="PF00082"/>
    </source>
</evidence>
<dbReference type="Pfam" id="PF00082">
    <property type="entry name" value="Peptidase_S8"/>
    <property type="match status" value="1"/>
</dbReference>
<dbReference type="PRINTS" id="PR00723">
    <property type="entry name" value="SUBTILISIN"/>
</dbReference>
<dbReference type="Proteomes" id="UP000692896">
    <property type="component" value="Unassembled WGS sequence"/>
</dbReference>
<keyword evidence="2" id="KW-0645">Protease</keyword>
<name>A0A944HCG6_PSEFL</name>
<dbReference type="InterPro" id="IPR036852">
    <property type="entry name" value="Peptidase_S8/S53_dom_sf"/>
</dbReference>
<gene>
    <name evidence="8" type="ORF">J7E47_10685</name>
</gene>
<dbReference type="PANTHER" id="PTHR43399:SF4">
    <property type="entry name" value="CELL WALL-ASSOCIATED PROTEASE"/>
    <property type="match status" value="1"/>
</dbReference>